<dbReference type="HOGENOM" id="CLU_2279564_0_0_1"/>
<keyword evidence="1" id="KW-1133">Transmembrane helix</keyword>
<dbReference type="GeneID" id="5546869"/>
<dbReference type="InParanoid" id="A7TGG3"/>
<dbReference type="RefSeq" id="XP_001646428.1">
    <property type="nucleotide sequence ID" value="XM_001646378.1"/>
</dbReference>
<evidence type="ECO:0000256" key="1">
    <source>
        <dbReference type="SAM" id="Phobius"/>
    </source>
</evidence>
<reference evidence="2 3" key="1">
    <citation type="journal article" date="2007" name="Proc. Natl. Acad. Sci. U.S.A.">
        <title>Independent sorting-out of thousands of duplicated gene pairs in two yeast species descended from a whole-genome duplication.</title>
        <authorList>
            <person name="Scannell D.R."/>
            <person name="Frank A.C."/>
            <person name="Conant G.C."/>
            <person name="Byrne K.P."/>
            <person name="Woolfit M."/>
            <person name="Wolfe K.H."/>
        </authorList>
    </citation>
    <scope>NUCLEOTIDE SEQUENCE [LARGE SCALE GENOMIC DNA]</scope>
    <source>
        <strain evidence="3">ATCC 22028 / DSM 70294 / BCRC 21397 / CBS 2163 / NBRC 10782 / NRRL Y-8283 / UCD 57-17</strain>
    </source>
</reference>
<organism evidence="3">
    <name type="scientific">Vanderwaltozyma polyspora (strain ATCC 22028 / DSM 70294 / BCRC 21397 / CBS 2163 / NBRC 10782 / NRRL Y-8283 / UCD 57-17)</name>
    <name type="common">Kluyveromyces polysporus</name>
    <dbReference type="NCBI Taxonomy" id="436907"/>
    <lineage>
        <taxon>Eukaryota</taxon>
        <taxon>Fungi</taxon>
        <taxon>Dikarya</taxon>
        <taxon>Ascomycota</taxon>
        <taxon>Saccharomycotina</taxon>
        <taxon>Saccharomycetes</taxon>
        <taxon>Saccharomycetales</taxon>
        <taxon>Saccharomycetaceae</taxon>
        <taxon>Vanderwaltozyma</taxon>
    </lineage>
</organism>
<evidence type="ECO:0000313" key="2">
    <source>
        <dbReference type="EMBL" id="EDO18570.1"/>
    </source>
</evidence>
<keyword evidence="3" id="KW-1185">Reference proteome</keyword>
<dbReference type="Proteomes" id="UP000000267">
    <property type="component" value="Unassembled WGS sequence"/>
</dbReference>
<evidence type="ECO:0000313" key="3">
    <source>
        <dbReference type="Proteomes" id="UP000000267"/>
    </source>
</evidence>
<feature type="transmembrane region" description="Helical" evidence="1">
    <location>
        <begin position="82"/>
        <end position="101"/>
    </location>
</feature>
<dbReference type="KEGG" id="vpo:Kpol_1048p0"/>
<feature type="transmembrane region" description="Helical" evidence="1">
    <location>
        <begin position="21"/>
        <end position="40"/>
    </location>
</feature>
<name>A7TGG3_VANPO</name>
<gene>
    <name evidence="2" type="ORF">Kpol_1048p0</name>
</gene>
<proteinExistence type="predicted"/>
<sequence length="102" mass="11580">MGLFSMKQSFVNEKSSFPVKTIIKSILLFVLVSTIVKTLLNNRYTLLTTLFPEKFYGRVQEYGNPDVISQVNYDVDDLNPVSPIRVIIFASALMLLSVPFML</sequence>
<dbReference type="EMBL" id="DS480387">
    <property type="protein sequence ID" value="EDO18570.1"/>
    <property type="molecule type" value="Genomic_DNA"/>
</dbReference>
<protein>
    <submittedName>
        <fullName evidence="2">Uncharacterized protein</fullName>
    </submittedName>
</protein>
<keyword evidence="1" id="KW-0472">Membrane</keyword>
<keyword evidence="1" id="KW-0812">Transmembrane</keyword>
<accession>A7TGG3</accession>
<dbReference type="AlphaFoldDB" id="A7TGG3"/>